<evidence type="ECO:0000256" key="5">
    <source>
        <dbReference type="ARBA" id="ARBA00048128"/>
    </source>
</evidence>
<evidence type="ECO:0000256" key="3">
    <source>
        <dbReference type="ARBA" id="ARBA00022679"/>
    </source>
</evidence>
<evidence type="ECO:0000256" key="2">
    <source>
        <dbReference type="ARBA" id="ARBA00012415"/>
    </source>
</evidence>
<dbReference type="EC" id="2.7.7.9" evidence="2"/>
<keyword evidence="7" id="KW-1185">Reference proteome</keyword>
<keyword evidence="4" id="KW-0548">Nucleotidyltransferase</keyword>
<dbReference type="OrthoDB" id="1721005at2759"/>
<gene>
    <name evidence="6" type="ORF">SADUNF_Sadunf04G0051000</name>
</gene>
<dbReference type="Gene3D" id="3.90.550.10">
    <property type="entry name" value="Spore Coat Polysaccharide Biosynthesis Protein SpsA, Chain A"/>
    <property type="match status" value="1"/>
</dbReference>
<comment type="similarity">
    <text evidence="1">Belongs to the UDPGP type 1 family.</text>
</comment>
<dbReference type="InterPro" id="IPR002618">
    <property type="entry name" value="UDPGP_fam"/>
</dbReference>
<keyword evidence="3" id="KW-0808">Transferase</keyword>
<comment type="caution">
    <text evidence="6">The sequence shown here is derived from an EMBL/GenBank/DDBJ whole genome shotgun (WGS) entry which is preliminary data.</text>
</comment>
<dbReference type="AlphaFoldDB" id="A0A835KD73"/>
<evidence type="ECO:0000313" key="7">
    <source>
        <dbReference type="Proteomes" id="UP000657918"/>
    </source>
</evidence>
<dbReference type="Pfam" id="PF01704">
    <property type="entry name" value="UDPGP"/>
    <property type="match status" value="1"/>
</dbReference>
<dbReference type="SUPFAM" id="SSF51161">
    <property type="entry name" value="Trimeric LpxA-like enzymes"/>
    <property type="match status" value="1"/>
</dbReference>
<dbReference type="InterPro" id="IPR011004">
    <property type="entry name" value="Trimer_LpxA-like_sf"/>
</dbReference>
<dbReference type="GO" id="GO:0003983">
    <property type="term" value="F:UTP:glucose-1-phosphate uridylyltransferase activity"/>
    <property type="evidence" value="ECO:0007669"/>
    <property type="project" value="UniProtKB-EC"/>
</dbReference>
<dbReference type="InterPro" id="IPR029044">
    <property type="entry name" value="Nucleotide-diphossugar_trans"/>
</dbReference>
<sequence length="211" mass="23646">MLNHLIRNKKGCSIEVTPKTQADVRGGSGYFFSNKLQLLQQLGEKASPDLLLVQVANFLSLYKSIPSILELDSLKVADDVWFCASITLKVDAIPNSANEKQINTQAALIYLQFLNFVSRFCAVGVRKLDLSSSSIAIIVQVQCDRDCFCGEARQVEWSKIQTPADEVVVPYDTLESTPEYIEETKKLFNKLVVLKLNGGLVWRQQWDALDT</sequence>
<accession>A0A835KD73</accession>
<name>A0A835KD73_9ROSI</name>
<dbReference type="EMBL" id="JADGMS010000004">
    <property type="protein sequence ID" value="KAF9683791.1"/>
    <property type="molecule type" value="Genomic_DNA"/>
</dbReference>
<reference evidence="6 7" key="1">
    <citation type="submission" date="2020-10" db="EMBL/GenBank/DDBJ databases">
        <title>Plant Genome Project.</title>
        <authorList>
            <person name="Zhang R.-G."/>
        </authorList>
    </citation>
    <scope>NUCLEOTIDE SEQUENCE [LARGE SCALE GENOMIC DNA]</scope>
    <source>
        <strain evidence="6">FAFU-HL-1</strain>
        <tissue evidence="6">Leaf</tissue>
    </source>
</reference>
<protein>
    <recommendedName>
        <fullName evidence="2">UTP--glucose-1-phosphate uridylyltransferase</fullName>
        <ecNumber evidence="2">2.7.7.9</ecNumber>
    </recommendedName>
</protein>
<dbReference type="GO" id="GO:0006011">
    <property type="term" value="P:UDP-alpha-D-glucose metabolic process"/>
    <property type="evidence" value="ECO:0007669"/>
    <property type="project" value="InterPro"/>
</dbReference>
<proteinExistence type="inferred from homology"/>
<comment type="catalytic activity">
    <reaction evidence="5">
        <text>alpha-D-glucose 1-phosphate + UTP + H(+) = UDP-alpha-D-glucose + diphosphate</text>
        <dbReference type="Rhea" id="RHEA:19889"/>
        <dbReference type="ChEBI" id="CHEBI:15378"/>
        <dbReference type="ChEBI" id="CHEBI:33019"/>
        <dbReference type="ChEBI" id="CHEBI:46398"/>
        <dbReference type="ChEBI" id="CHEBI:58601"/>
        <dbReference type="ChEBI" id="CHEBI:58885"/>
        <dbReference type="EC" id="2.7.7.9"/>
    </reaction>
</comment>
<evidence type="ECO:0000256" key="1">
    <source>
        <dbReference type="ARBA" id="ARBA00010401"/>
    </source>
</evidence>
<dbReference type="InterPro" id="IPR016267">
    <property type="entry name" value="UDPGP_trans"/>
</dbReference>
<dbReference type="Proteomes" id="UP000657918">
    <property type="component" value="Chromosome 4"/>
</dbReference>
<dbReference type="PANTHER" id="PTHR43511">
    <property type="match status" value="1"/>
</dbReference>
<evidence type="ECO:0000256" key="4">
    <source>
        <dbReference type="ARBA" id="ARBA00022695"/>
    </source>
</evidence>
<evidence type="ECO:0000313" key="6">
    <source>
        <dbReference type="EMBL" id="KAF9683791.1"/>
    </source>
</evidence>
<dbReference type="Gene3D" id="2.160.10.10">
    <property type="entry name" value="Hexapeptide repeat proteins"/>
    <property type="match status" value="1"/>
</dbReference>
<organism evidence="6 7">
    <name type="scientific">Salix dunnii</name>
    <dbReference type="NCBI Taxonomy" id="1413687"/>
    <lineage>
        <taxon>Eukaryota</taxon>
        <taxon>Viridiplantae</taxon>
        <taxon>Streptophyta</taxon>
        <taxon>Embryophyta</taxon>
        <taxon>Tracheophyta</taxon>
        <taxon>Spermatophyta</taxon>
        <taxon>Magnoliopsida</taxon>
        <taxon>eudicotyledons</taxon>
        <taxon>Gunneridae</taxon>
        <taxon>Pentapetalae</taxon>
        <taxon>rosids</taxon>
        <taxon>fabids</taxon>
        <taxon>Malpighiales</taxon>
        <taxon>Salicaceae</taxon>
        <taxon>Saliceae</taxon>
        <taxon>Salix</taxon>
    </lineage>
</organism>